<name>A0A0B6XZU6_9EUPU</name>
<dbReference type="EMBL" id="HACG01002186">
    <property type="protein sequence ID" value="CEK49051.1"/>
    <property type="molecule type" value="Transcribed_RNA"/>
</dbReference>
<organism evidence="1">
    <name type="scientific">Arion vulgaris</name>
    <dbReference type="NCBI Taxonomy" id="1028688"/>
    <lineage>
        <taxon>Eukaryota</taxon>
        <taxon>Metazoa</taxon>
        <taxon>Spiralia</taxon>
        <taxon>Lophotrochozoa</taxon>
        <taxon>Mollusca</taxon>
        <taxon>Gastropoda</taxon>
        <taxon>Heterobranchia</taxon>
        <taxon>Euthyneura</taxon>
        <taxon>Panpulmonata</taxon>
        <taxon>Eupulmonata</taxon>
        <taxon>Stylommatophora</taxon>
        <taxon>Helicina</taxon>
        <taxon>Arionoidea</taxon>
        <taxon>Arionidae</taxon>
        <taxon>Arion</taxon>
    </lineage>
</organism>
<evidence type="ECO:0000313" key="1">
    <source>
        <dbReference type="EMBL" id="CEK49051.1"/>
    </source>
</evidence>
<accession>A0A0B6XZU6</accession>
<sequence>MAHVCQCHIMSVNVKTCLSISSQKVKSSVIYEVHFLTTDNSGRALEVTEIFLLDSQSWTITGNHLRAQIAKSITCFTSNHISC</sequence>
<proteinExistence type="predicted"/>
<reference evidence="1" key="1">
    <citation type="submission" date="2014-12" db="EMBL/GenBank/DDBJ databases">
        <title>Insight into the proteome of Arion vulgaris.</title>
        <authorList>
            <person name="Aradska J."/>
            <person name="Bulat T."/>
            <person name="Smidak R."/>
            <person name="Sarate P."/>
            <person name="Gangsoo J."/>
            <person name="Sialana F."/>
            <person name="Bilban M."/>
            <person name="Lubec G."/>
        </authorList>
    </citation>
    <scope>NUCLEOTIDE SEQUENCE</scope>
    <source>
        <tissue evidence="1">Skin</tissue>
    </source>
</reference>
<gene>
    <name evidence="1" type="primary">ORF6220</name>
</gene>
<protein>
    <submittedName>
        <fullName evidence="1">Uncharacterized protein</fullName>
    </submittedName>
</protein>
<dbReference type="AlphaFoldDB" id="A0A0B6XZU6"/>